<dbReference type="Proteomes" id="UP000613113">
    <property type="component" value="Unassembled WGS sequence"/>
</dbReference>
<sequence>MPEPITAIFMIVDSSGLSVNAGNSFHSAAALWVHHAMPVNMQNCRDVSGIYAGGQHLDSLVIASCTLLPSLKNDRKIYFVTHQS</sequence>
<dbReference type="EMBL" id="JACOGC010000004">
    <property type="protein sequence ID" value="MBC3885679.1"/>
    <property type="molecule type" value="Genomic_DNA"/>
</dbReference>
<protein>
    <submittedName>
        <fullName evidence="1">Uncharacterized protein</fullName>
    </submittedName>
</protein>
<evidence type="ECO:0000313" key="2">
    <source>
        <dbReference type="Proteomes" id="UP000613113"/>
    </source>
</evidence>
<keyword evidence="2" id="KW-1185">Reference proteome</keyword>
<proteinExistence type="predicted"/>
<reference evidence="1 2" key="1">
    <citation type="submission" date="2020-08" db="EMBL/GenBank/DDBJ databases">
        <title>Novel species isolated from subtropical streams in China.</title>
        <authorList>
            <person name="Lu H."/>
        </authorList>
    </citation>
    <scope>NUCLEOTIDE SEQUENCE [LARGE SCALE GENOMIC DNA]</scope>
    <source>
        <strain evidence="1 2">FT31W</strain>
    </source>
</reference>
<comment type="caution">
    <text evidence="1">The sequence shown here is derived from an EMBL/GenBank/DDBJ whole genome shotgun (WGS) entry which is preliminary data.</text>
</comment>
<dbReference type="RefSeq" id="WP_186863248.1">
    <property type="nucleotide sequence ID" value="NZ_JACOGC010000004.1"/>
</dbReference>
<accession>A0ABR6YP46</accession>
<gene>
    <name evidence="1" type="ORF">H8K27_11110</name>
</gene>
<organism evidence="1 2">
    <name type="scientific">Undibacterium griseum</name>
    <dbReference type="NCBI Taxonomy" id="2762295"/>
    <lineage>
        <taxon>Bacteria</taxon>
        <taxon>Pseudomonadati</taxon>
        <taxon>Pseudomonadota</taxon>
        <taxon>Betaproteobacteria</taxon>
        <taxon>Burkholderiales</taxon>
        <taxon>Oxalobacteraceae</taxon>
        <taxon>Undibacterium</taxon>
    </lineage>
</organism>
<name>A0ABR6YP46_9BURK</name>
<evidence type="ECO:0000313" key="1">
    <source>
        <dbReference type="EMBL" id="MBC3885679.1"/>
    </source>
</evidence>